<evidence type="ECO:0000313" key="2">
    <source>
        <dbReference type="EMBL" id="MEE1975788.1"/>
    </source>
</evidence>
<sequence length="402" mass="47132">MLKKIWVAALFFLSLQSLSSQINFEEGYFVTNNGEKNHCLIKNEDWKNNPSSFQYKNKEEDSPQEALISNIQEFNIKNGPRYIRKSIAINRSSFQTSELEQNRSVSFKNEQLFLKELVAGPAKLYSYEDQNLIRFFYSVKEGEMEPLVYKKYRKENMQIGENNQYKQQLLNSMKCSQITPTKIQRLRYKREALINIFNDFNQCLDPSYTPEQLEKSKFKFLIAANVGINMASLFISNGPFALRSTDFGSGIGFRAGVELESFLPFNKNKWSLFVEPTYQFFKKEGYTNPSILYNSSIQANVDYASIEFPFGFRHYSYLNNNNSLFLDAAIVFDYDLDSKITFENNTELNIDAWGNWRAGVGYKFKDKLRLQLRYFSPRDLLDKYKTWQSDYKVYSVILGYTF</sequence>
<name>A0ABU7IS40_9FLAO</name>
<feature type="signal peptide" evidence="1">
    <location>
        <begin position="1"/>
        <end position="19"/>
    </location>
</feature>
<gene>
    <name evidence="2" type="ORF">V1I91_06890</name>
</gene>
<organism evidence="2 3">
    <name type="scientific">Maribacter cobaltidurans</name>
    <dbReference type="NCBI Taxonomy" id="1178778"/>
    <lineage>
        <taxon>Bacteria</taxon>
        <taxon>Pseudomonadati</taxon>
        <taxon>Bacteroidota</taxon>
        <taxon>Flavobacteriia</taxon>
        <taxon>Flavobacteriales</taxon>
        <taxon>Flavobacteriaceae</taxon>
        <taxon>Maribacter</taxon>
    </lineage>
</organism>
<feature type="chain" id="PRO_5046237430" evidence="1">
    <location>
        <begin position="20"/>
        <end position="402"/>
    </location>
</feature>
<dbReference type="Proteomes" id="UP001356308">
    <property type="component" value="Unassembled WGS sequence"/>
</dbReference>
<protein>
    <submittedName>
        <fullName evidence="2">tRNA modification GTPase</fullName>
    </submittedName>
</protein>
<comment type="caution">
    <text evidence="2">The sequence shown here is derived from an EMBL/GenBank/DDBJ whole genome shotgun (WGS) entry which is preliminary data.</text>
</comment>
<accession>A0ABU7IS40</accession>
<evidence type="ECO:0000256" key="1">
    <source>
        <dbReference type="SAM" id="SignalP"/>
    </source>
</evidence>
<reference evidence="2 3" key="1">
    <citation type="submission" date="2024-01" db="EMBL/GenBank/DDBJ databases">
        <title>Maribacter spp. originated from different algae showed divergent polysaccharides utilization ability.</title>
        <authorList>
            <person name="Wang H."/>
            <person name="Wu Y."/>
        </authorList>
    </citation>
    <scope>NUCLEOTIDE SEQUENCE [LARGE SCALE GENOMIC DNA]</scope>
    <source>
        <strain evidence="2 3">PR1</strain>
    </source>
</reference>
<proteinExistence type="predicted"/>
<keyword evidence="1" id="KW-0732">Signal</keyword>
<dbReference type="EMBL" id="JAZDDG010000003">
    <property type="protein sequence ID" value="MEE1975788.1"/>
    <property type="molecule type" value="Genomic_DNA"/>
</dbReference>
<keyword evidence="3" id="KW-1185">Reference proteome</keyword>
<evidence type="ECO:0000313" key="3">
    <source>
        <dbReference type="Proteomes" id="UP001356308"/>
    </source>
</evidence>
<dbReference type="RefSeq" id="WP_272650609.1">
    <property type="nucleotide sequence ID" value="NZ_JAZDDG010000003.1"/>
</dbReference>